<evidence type="ECO:0000313" key="1">
    <source>
        <dbReference type="EMBL" id="CAJ2644675.1"/>
    </source>
</evidence>
<name>A0ACB0JK80_TRIPR</name>
<comment type="caution">
    <text evidence="1">The sequence shown here is derived from an EMBL/GenBank/DDBJ whole genome shotgun (WGS) entry which is preliminary data.</text>
</comment>
<protein>
    <submittedName>
        <fullName evidence="1">Uncharacterized protein</fullName>
    </submittedName>
</protein>
<accession>A0ACB0JK80</accession>
<keyword evidence="2" id="KW-1185">Reference proteome</keyword>
<dbReference type="Proteomes" id="UP001177021">
    <property type="component" value="Unassembled WGS sequence"/>
</dbReference>
<gene>
    <name evidence="1" type="ORF">MILVUS5_LOCUS13649</name>
</gene>
<sequence>MSESSQTTKSGRSTRSKAKIDSSKIIKDAVPVTIVRASKSKIQSSVAEKKVKGKSVEKMKAPKVSDDTFLSIDKSGKGSSKKKRRDYKSRIPLSMSDLVFESNVKTSEQTTEVESQNPKSVSEVVETLISIAGNPNQDNLGSDAEKRDLNNMPVDTEMEDTPTEVEPNIADKSPTIAEMVAEKSTPVVAEEVVMKDVETSLNVNEEVETATAEEEPVKETVVEKDVETTATTSESTDEETGTADEGTSDNEGDTKSEESNQSIPTDEQEVEADQPAEAEKEKDVVDVDDYVTTKTAVKSTGGITKRLRSCTGKAVATASKTPTPRVKTKGVGPVKGWSKMLDNMLQHHIYSRKSRAFMRASAIYGNPLKEHAQWRFDLIRSFKDKTNLME</sequence>
<reference evidence="1" key="1">
    <citation type="submission" date="2023-10" db="EMBL/GenBank/DDBJ databases">
        <authorList>
            <person name="Rodriguez Cubillos JULIANA M."/>
            <person name="De Vega J."/>
        </authorList>
    </citation>
    <scope>NUCLEOTIDE SEQUENCE</scope>
</reference>
<evidence type="ECO:0000313" key="2">
    <source>
        <dbReference type="Proteomes" id="UP001177021"/>
    </source>
</evidence>
<proteinExistence type="predicted"/>
<organism evidence="1 2">
    <name type="scientific">Trifolium pratense</name>
    <name type="common">Red clover</name>
    <dbReference type="NCBI Taxonomy" id="57577"/>
    <lineage>
        <taxon>Eukaryota</taxon>
        <taxon>Viridiplantae</taxon>
        <taxon>Streptophyta</taxon>
        <taxon>Embryophyta</taxon>
        <taxon>Tracheophyta</taxon>
        <taxon>Spermatophyta</taxon>
        <taxon>Magnoliopsida</taxon>
        <taxon>eudicotyledons</taxon>
        <taxon>Gunneridae</taxon>
        <taxon>Pentapetalae</taxon>
        <taxon>rosids</taxon>
        <taxon>fabids</taxon>
        <taxon>Fabales</taxon>
        <taxon>Fabaceae</taxon>
        <taxon>Papilionoideae</taxon>
        <taxon>50 kb inversion clade</taxon>
        <taxon>NPAAA clade</taxon>
        <taxon>Hologalegina</taxon>
        <taxon>IRL clade</taxon>
        <taxon>Trifolieae</taxon>
        <taxon>Trifolium</taxon>
    </lineage>
</organism>
<dbReference type="EMBL" id="CASHSV030000044">
    <property type="protein sequence ID" value="CAJ2644675.1"/>
    <property type="molecule type" value="Genomic_DNA"/>
</dbReference>